<feature type="compositionally biased region" description="Basic residues" evidence="7">
    <location>
        <begin position="209"/>
        <end position="221"/>
    </location>
</feature>
<keyword evidence="4" id="KW-1015">Disulfide bond</keyword>
<evidence type="ECO:0000256" key="8">
    <source>
        <dbReference type="SAM" id="SignalP"/>
    </source>
</evidence>
<sequence length="221" mass="23852">MYFSIPKNLDFSVILPILLLLFVSDVLGHGRMLDPQIRIPPGDQNNGFTLSNGPTRVEPCAGNPQGPVLSNFQSGQVIPIKWKITAAHKGNCSLQLSTNGQDSNFQELKFFPNCADTTGDFSDTVKLPDGVSCQHGTIRWVWNALLTNELYLDCADVSIGNGGNSGDTTPVTTSAASVTSAPTTTLLTATSSATATPGIVGKRQESDRRKMKMIRMKRRKP</sequence>
<evidence type="ECO:0000256" key="3">
    <source>
        <dbReference type="ARBA" id="ARBA00023008"/>
    </source>
</evidence>
<proteinExistence type="inferred from homology"/>
<evidence type="ECO:0000256" key="5">
    <source>
        <dbReference type="ARBA" id="ARBA00023180"/>
    </source>
</evidence>
<evidence type="ECO:0000256" key="7">
    <source>
        <dbReference type="SAM" id="MobiDB-lite"/>
    </source>
</evidence>
<evidence type="ECO:0000256" key="6">
    <source>
        <dbReference type="ARBA" id="ARBA00034311"/>
    </source>
</evidence>
<comment type="cofactor">
    <cofactor evidence="1">
        <name>Cu(2+)</name>
        <dbReference type="ChEBI" id="CHEBI:29036"/>
    </cofactor>
</comment>
<evidence type="ECO:0000256" key="2">
    <source>
        <dbReference type="ARBA" id="ARBA00022723"/>
    </source>
</evidence>
<feature type="signal peptide" evidence="8">
    <location>
        <begin position="1"/>
        <end position="28"/>
    </location>
</feature>
<keyword evidence="3" id="KW-0186">Copper</keyword>
<comment type="similarity">
    <text evidence="6">Belongs to the polysaccharide monooxygenase AA13 family.</text>
</comment>
<comment type="caution">
    <text evidence="10">The sequence shown here is derived from an EMBL/GenBank/DDBJ whole genome shotgun (WGS) entry which is preliminary data.</text>
</comment>
<dbReference type="GO" id="GO:0046872">
    <property type="term" value="F:metal ion binding"/>
    <property type="evidence" value="ECO:0007669"/>
    <property type="project" value="UniProtKB-KW"/>
</dbReference>
<protein>
    <submittedName>
        <fullName evidence="10">4249_t:CDS:1</fullName>
    </submittedName>
</protein>
<dbReference type="Gene3D" id="2.70.50.70">
    <property type="match status" value="1"/>
</dbReference>
<name>A0A9N8ZTE8_9GLOM</name>
<keyword evidence="5" id="KW-0325">Glycoprotein</keyword>
<keyword evidence="11" id="KW-1185">Reference proteome</keyword>
<evidence type="ECO:0000256" key="4">
    <source>
        <dbReference type="ARBA" id="ARBA00023157"/>
    </source>
</evidence>
<organism evidence="10 11">
    <name type="scientific">Acaulospora morrowiae</name>
    <dbReference type="NCBI Taxonomy" id="94023"/>
    <lineage>
        <taxon>Eukaryota</taxon>
        <taxon>Fungi</taxon>
        <taxon>Fungi incertae sedis</taxon>
        <taxon>Mucoromycota</taxon>
        <taxon>Glomeromycotina</taxon>
        <taxon>Glomeromycetes</taxon>
        <taxon>Diversisporales</taxon>
        <taxon>Acaulosporaceae</taxon>
        <taxon>Acaulospora</taxon>
    </lineage>
</organism>
<evidence type="ECO:0000313" key="10">
    <source>
        <dbReference type="EMBL" id="CAG8507461.1"/>
    </source>
</evidence>
<feature type="chain" id="PRO_5040439153" evidence="8">
    <location>
        <begin position="29"/>
        <end position="221"/>
    </location>
</feature>
<gene>
    <name evidence="10" type="ORF">AMORRO_LOCUS3560</name>
</gene>
<keyword evidence="2" id="KW-0479">Metal-binding</keyword>
<reference evidence="10" key="1">
    <citation type="submission" date="2021-06" db="EMBL/GenBank/DDBJ databases">
        <authorList>
            <person name="Kallberg Y."/>
            <person name="Tangrot J."/>
            <person name="Rosling A."/>
        </authorList>
    </citation>
    <scope>NUCLEOTIDE SEQUENCE</scope>
    <source>
        <strain evidence="10">CL551</strain>
    </source>
</reference>
<accession>A0A9N8ZTE8</accession>
<dbReference type="PANTHER" id="PTHR36575">
    <property type="entry name" value="BINDING PROTEIN, PUTATIVE (AFU_ORTHOLOGUE AFUA_1G14430)-RELATED"/>
    <property type="match status" value="1"/>
</dbReference>
<evidence type="ECO:0000313" key="11">
    <source>
        <dbReference type="Proteomes" id="UP000789342"/>
    </source>
</evidence>
<evidence type="ECO:0000259" key="9">
    <source>
        <dbReference type="Pfam" id="PF03067"/>
    </source>
</evidence>
<dbReference type="PANTHER" id="PTHR36575:SF2">
    <property type="entry name" value="CHITIN-BINDING TYPE-4 DOMAIN-CONTAINING PROTEIN-RELATED"/>
    <property type="match status" value="1"/>
</dbReference>
<dbReference type="Pfam" id="PF03067">
    <property type="entry name" value="LPMO_10"/>
    <property type="match status" value="1"/>
</dbReference>
<dbReference type="Proteomes" id="UP000789342">
    <property type="component" value="Unassembled WGS sequence"/>
</dbReference>
<dbReference type="OrthoDB" id="2342176at2759"/>
<dbReference type="InterPro" id="IPR052282">
    <property type="entry name" value="Starch-active_LPMO"/>
</dbReference>
<dbReference type="EMBL" id="CAJVPV010001760">
    <property type="protein sequence ID" value="CAG8507461.1"/>
    <property type="molecule type" value="Genomic_DNA"/>
</dbReference>
<keyword evidence="8" id="KW-0732">Signal</keyword>
<dbReference type="AlphaFoldDB" id="A0A9N8ZTE8"/>
<feature type="domain" description="Chitin-binding type-4" evidence="9">
    <location>
        <begin position="70"/>
        <end position="157"/>
    </location>
</feature>
<dbReference type="InterPro" id="IPR004302">
    <property type="entry name" value="Cellulose/chitin-bd_N"/>
</dbReference>
<evidence type="ECO:0000256" key="1">
    <source>
        <dbReference type="ARBA" id="ARBA00001973"/>
    </source>
</evidence>
<feature type="region of interest" description="Disordered" evidence="7">
    <location>
        <begin position="192"/>
        <end position="221"/>
    </location>
</feature>